<dbReference type="EMBL" id="NAPY01000007">
    <property type="protein sequence ID" value="MUL35989.1"/>
    <property type="molecule type" value="Genomic_DNA"/>
</dbReference>
<accession>A0A6N8FT02</accession>
<sequence length="292" mass="32851">MVNTIEREHLNLDTPWSMGEAAFTRMIAIVRQKVPNLKTLVEFGSGKSSIRLANSFTDAQVFSSESDPYCFSQTQALAKTLLTHSNLTLLHQPLTFQTYGGNILSYTPTADLHGLTINCAIIDGPAFYTLRGREACLYQVYDQLEIGGVVILDDYRRASEKAIVRNWLAVYPNSFTVEIVRVGHQLAVLTKQASVAAHWNHPVKWKDSQRLSQSYQRIRSMLLQFGTDDQLNWLRQQGAVGNQIAQVIQAMQEGYDISKEQIEAAQADSSRSLIDSYWDSLQACIQLAYLAR</sequence>
<evidence type="ECO:0000313" key="1">
    <source>
        <dbReference type="EMBL" id="MUL35989.1"/>
    </source>
</evidence>
<organism evidence="1 2">
    <name type="scientific">Gloeocapsopsis dulcis AAB1 = 1H9</name>
    <dbReference type="NCBI Taxonomy" id="1433147"/>
    <lineage>
        <taxon>Bacteria</taxon>
        <taxon>Bacillati</taxon>
        <taxon>Cyanobacteriota</taxon>
        <taxon>Cyanophyceae</taxon>
        <taxon>Oscillatoriophycideae</taxon>
        <taxon>Chroococcales</taxon>
        <taxon>Chroococcaceae</taxon>
        <taxon>Gloeocapsopsis</taxon>
        <taxon>Gloeocapsopsis dulcis</taxon>
    </lineage>
</organism>
<evidence type="ECO:0000313" key="2">
    <source>
        <dbReference type="Proteomes" id="UP000441797"/>
    </source>
</evidence>
<reference evidence="1 2" key="1">
    <citation type="journal article" date="2019" name="Front. Microbiol.">
        <title>Genomic Features for Desiccation Tolerance and Sugar Biosynthesis in the Extremophile Gloeocapsopsis sp. UTEX B3054.</title>
        <authorList>
            <person name="Urrejola C."/>
            <person name="Alcorta J."/>
            <person name="Salas L."/>
            <person name="Vasquez M."/>
            <person name="Polz M.F."/>
            <person name="Vicuna R."/>
            <person name="Diez B."/>
        </authorList>
    </citation>
    <scope>NUCLEOTIDE SEQUENCE [LARGE SCALE GENOMIC DNA]</scope>
    <source>
        <strain evidence="1 2">1H9</strain>
    </source>
</reference>
<keyword evidence="2" id="KW-1185">Reference proteome</keyword>
<name>A0A6N8FT02_9CHRO</name>
<dbReference type="AlphaFoldDB" id="A0A6N8FT02"/>
<protein>
    <recommendedName>
        <fullName evidence="3">Methyltransferase</fullName>
    </recommendedName>
</protein>
<dbReference type="Gene3D" id="3.40.50.150">
    <property type="entry name" value="Vaccinia Virus protein VP39"/>
    <property type="match status" value="1"/>
</dbReference>
<comment type="caution">
    <text evidence="1">The sequence shown here is derived from an EMBL/GenBank/DDBJ whole genome shotgun (WGS) entry which is preliminary data.</text>
</comment>
<gene>
    <name evidence="1" type="ORF">BWI75_06395</name>
</gene>
<proteinExistence type="predicted"/>
<dbReference type="Proteomes" id="UP000441797">
    <property type="component" value="Unassembled WGS sequence"/>
</dbReference>
<dbReference type="InterPro" id="IPR029063">
    <property type="entry name" value="SAM-dependent_MTases_sf"/>
</dbReference>
<dbReference type="SUPFAM" id="SSF53335">
    <property type="entry name" value="S-adenosyl-L-methionine-dependent methyltransferases"/>
    <property type="match status" value="1"/>
</dbReference>
<evidence type="ECO:0008006" key="3">
    <source>
        <dbReference type="Google" id="ProtNLM"/>
    </source>
</evidence>